<dbReference type="Proteomes" id="UP000288212">
    <property type="component" value="Unassembled WGS sequence"/>
</dbReference>
<feature type="region of interest" description="Disordered" evidence="1">
    <location>
        <begin position="27"/>
        <end position="67"/>
    </location>
</feature>
<proteinExistence type="predicted"/>
<sequence>MATTFSERAPRPHLRLVLCGLRAAHRSKEKTGGVRIAHSSKERAGGARIVHRSNERAGGASVEAEPI</sequence>
<comment type="caution">
    <text evidence="2">The sequence shown here is derived from an EMBL/GenBank/DDBJ whole genome shotgun (WGS) entry which is preliminary data.</text>
</comment>
<organism evidence="2 3">
    <name type="scientific">Aliidiomarina haloalkalitolerans</name>
    <dbReference type="NCBI Taxonomy" id="859059"/>
    <lineage>
        <taxon>Bacteria</taxon>
        <taxon>Pseudomonadati</taxon>
        <taxon>Pseudomonadota</taxon>
        <taxon>Gammaproteobacteria</taxon>
        <taxon>Alteromonadales</taxon>
        <taxon>Idiomarinaceae</taxon>
        <taxon>Aliidiomarina</taxon>
    </lineage>
</organism>
<evidence type="ECO:0000313" key="2">
    <source>
        <dbReference type="EMBL" id="RUO19552.1"/>
    </source>
</evidence>
<dbReference type="RefSeq" id="WP_157981159.1">
    <property type="nucleotide sequence ID" value="NZ_PIPI01000005.1"/>
</dbReference>
<gene>
    <name evidence="2" type="ORF">CWE06_08455</name>
</gene>
<keyword evidence="3" id="KW-1185">Reference proteome</keyword>
<evidence type="ECO:0000313" key="3">
    <source>
        <dbReference type="Proteomes" id="UP000288212"/>
    </source>
</evidence>
<dbReference type="EMBL" id="PIPI01000005">
    <property type="protein sequence ID" value="RUO19552.1"/>
    <property type="molecule type" value="Genomic_DNA"/>
</dbReference>
<dbReference type="AlphaFoldDB" id="A0A432VT13"/>
<evidence type="ECO:0000256" key="1">
    <source>
        <dbReference type="SAM" id="MobiDB-lite"/>
    </source>
</evidence>
<reference evidence="2 3" key="1">
    <citation type="journal article" date="2011" name="Front. Microbiol.">
        <title>Genomic signatures of strain selection and enhancement in Bacillus atrophaeus var. globigii, a historical biowarfare simulant.</title>
        <authorList>
            <person name="Gibbons H.S."/>
            <person name="Broomall S.M."/>
            <person name="McNew L.A."/>
            <person name="Daligault H."/>
            <person name="Chapman C."/>
            <person name="Bruce D."/>
            <person name="Karavis M."/>
            <person name="Krepps M."/>
            <person name="McGregor P.A."/>
            <person name="Hong C."/>
            <person name="Park K.H."/>
            <person name="Akmal A."/>
            <person name="Feldman A."/>
            <person name="Lin J.S."/>
            <person name="Chang W.E."/>
            <person name="Higgs B.W."/>
            <person name="Demirev P."/>
            <person name="Lindquist J."/>
            <person name="Liem A."/>
            <person name="Fochler E."/>
            <person name="Read T.D."/>
            <person name="Tapia R."/>
            <person name="Johnson S."/>
            <person name="Bishop-Lilly K.A."/>
            <person name="Detter C."/>
            <person name="Han C."/>
            <person name="Sozhamannan S."/>
            <person name="Rosenzweig C.N."/>
            <person name="Skowronski E.W."/>
        </authorList>
    </citation>
    <scope>NUCLEOTIDE SEQUENCE [LARGE SCALE GENOMIC DNA]</scope>
    <source>
        <strain evidence="2 3">AK5</strain>
    </source>
</reference>
<accession>A0A432VT13</accession>
<name>A0A432VT13_9GAMM</name>
<protein>
    <submittedName>
        <fullName evidence="2">Uncharacterized protein</fullName>
    </submittedName>
</protein>